<organism evidence="1 2">
    <name type="scientific">Parageobacillus galactosidasius</name>
    <dbReference type="NCBI Taxonomy" id="883812"/>
    <lineage>
        <taxon>Bacteria</taxon>
        <taxon>Bacillati</taxon>
        <taxon>Bacillota</taxon>
        <taxon>Bacilli</taxon>
        <taxon>Bacillales</taxon>
        <taxon>Anoxybacillaceae</taxon>
        <taxon>Parageobacillus</taxon>
    </lineage>
</organism>
<evidence type="ECO:0000313" key="2">
    <source>
        <dbReference type="Proteomes" id="UP000198394"/>
    </source>
</evidence>
<reference evidence="1 2" key="1">
    <citation type="submission" date="2017-04" db="EMBL/GenBank/DDBJ databases">
        <title>The genome sequence of Parageobacillus galactosidasius DSM 18751.</title>
        <authorList>
            <person name="Ramaloko W.T."/>
            <person name="Koen N."/>
            <person name="Polliack S."/>
            <person name="Aliyu H."/>
            <person name="Lebre P."/>
            <person name="Mohr T."/>
            <person name="Oswald F."/>
            <person name="Zwick M."/>
            <person name="Neumann A."/>
            <person name="Syldatk C."/>
            <person name="Cowan D."/>
            <person name="De Maayer P."/>
        </authorList>
    </citation>
    <scope>NUCLEOTIDE SEQUENCE [LARGE SCALE GENOMIC DNA]</scope>
    <source>
        <strain evidence="1 2">DSM 18751</strain>
    </source>
</reference>
<accession>A0A226QRU9</accession>
<dbReference type="Proteomes" id="UP000198394">
    <property type="component" value="Unassembled WGS sequence"/>
</dbReference>
<evidence type="ECO:0000313" key="1">
    <source>
        <dbReference type="EMBL" id="OXB94754.1"/>
    </source>
</evidence>
<dbReference type="AlphaFoldDB" id="A0A226QRU9"/>
<keyword evidence="2" id="KW-1185">Reference proteome</keyword>
<proteinExistence type="predicted"/>
<gene>
    <name evidence="1" type="ORF">B9L23_07785</name>
</gene>
<comment type="caution">
    <text evidence="1">The sequence shown here is derived from an EMBL/GenBank/DDBJ whole genome shotgun (WGS) entry which is preliminary data.</text>
</comment>
<name>A0A226QRU9_9BACL</name>
<dbReference type="RefSeq" id="WP_089097208.1">
    <property type="nucleotide sequence ID" value="NZ_NDYL01000001.1"/>
</dbReference>
<dbReference type="EMBL" id="NDYL01000001">
    <property type="protein sequence ID" value="OXB94754.1"/>
    <property type="molecule type" value="Genomic_DNA"/>
</dbReference>
<protein>
    <recommendedName>
        <fullName evidence="3">Tail sheath protein</fullName>
    </recommendedName>
</protein>
<evidence type="ECO:0008006" key="3">
    <source>
        <dbReference type="Google" id="ProtNLM"/>
    </source>
</evidence>
<sequence length="950" mass="105393">MANAIVDKYPNLPGVKVEYEDGNLFSNQQNLQATTQSVLIIGTAIDGPVGEPVSVQAIGGPKAAEKLFGGMLKKEEIETGEVDPNTGERIKKTVKVPHKGTLVRKMYEVLRTGNEDVRLLRISGRRAKTELHAQDIATELTQFLGLSKGNVAFSKALNLETDARINSNAIEYIRELKDDSTILREYTGSSINNVILNLDTTPGSETIHFAADKFRPGNKLEVKINYSKRNYHEVMRSDTDGVLTQDPTQTNYFSSVHGFWSDNVAAGHTINVYVNGISIPQMNANGQYLWRPGKGDPAVTDELTQDYTAKEYEQGGIRFTSAYQQEVINGVYPALTSSVTVVADYFYYDEVMMNTVQTYDVPGADTTYELNYVPQPDAFRVYYELNGNQYDLQPKDASNPNGHYTMIFPAAGSKEKAKLIISAGATPIGVKLYALYKTNEASVDNPMLIVEGKYPGSLYGGIKNVYDPNTLYGVQVEVREDITPEDPSGKEKIIAFIKPEDKRTSNRDYALEYRTRELRGIRTLREFANYVNNDPRNNVVQLSVPDGAGDIPVQGLLPTDRPVFLGEWKNPATGEYELLKDDTKPVNDPDYYPWLGTDGFFDVTSLKSMKELYEELGGVYELVPGTIDEYELVKQGIYNKLENYAVDIIIMAEAYANTPIGREVKNEQTGEIEIVEDPTRNFATQLAQHCAIVTAKTWETIGVISVAPVKNATLLDIQAYIDELTAPGMNEHYMYNEATGELILNDDGEPMDIGRYVNVVFGPEVGLANDKIGTYVTDGAPVYAGLISTLNPEVSTTNQPVPVQGLRYHLSEAQHNQLAGARYVTFEEKINLNGTRRVVVKDGVTAALPTSDYQRLSTVRIVHATVQLVRRKADPFIGMPNGLAQRNSLATEIQAGLDRLKELGVLQDFRFSIFTSAKERVIGNAFITLELVPQFETRKIFASVSLRASL</sequence>